<dbReference type="InterPro" id="IPR003593">
    <property type="entry name" value="AAA+_ATPase"/>
</dbReference>
<evidence type="ECO:0000259" key="11">
    <source>
        <dbReference type="PROSITE" id="PS50929"/>
    </source>
</evidence>
<dbReference type="Proteomes" id="UP000179047">
    <property type="component" value="Unassembled WGS sequence"/>
</dbReference>
<gene>
    <name evidence="12" type="ORF">A3A33_01620</name>
</gene>
<dbReference type="InterPro" id="IPR003439">
    <property type="entry name" value="ABC_transporter-like_ATP-bd"/>
</dbReference>
<evidence type="ECO:0000313" key="12">
    <source>
        <dbReference type="EMBL" id="OGN30003.1"/>
    </source>
</evidence>
<keyword evidence="6" id="KW-0067">ATP-binding</keyword>
<feature type="transmembrane region" description="Helical" evidence="9">
    <location>
        <begin position="72"/>
        <end position="95"/>
    </location>
</feature>
<dbReference type="PROSITE" id="PS50893">
    <property type="entry name" value="ABC_TRANSPORTER_2"/>
    <property type="match status" value="1"/>
</dbReference>
<dbReference type="InterPro" id="IPR027417">
    <property type="entry name" value="P-loop_NTPase"/>
</dbReference>
<evidence type="ECO:0000256" key="2">
    <source>
        <dbReference type="ARBA" id="ARBA00022448"/>
    </source>
</evidence>
<feature type="transmembrane region" description="Helical" evidence="9">
    <location>
        <begin position="154"/>
        <end position="174"/>
    </location>
</feature>
<feature type="domain" description="ABC transmembrane type-1" evidence="11">
    <location>
        <begin position="31"/>
        <end position="324"/>
    </location>
</feature>
<dbReference type="FunFam" id="3.40.50.300:FF:000299">
    <property type="entry name" value="ABC transporter ATP-binding protein/permease"/>
    <property type="match status" value="1"/>
</dbReference>
<sequence length="574" mass="64366">MILNIKKLTRGAHVLKAVALKYRWKFIGMAVLGILAGFSGGIGIGAVIPLFALMTNQSLPETNFITNAMYKVFGAFHVPFTPSYLILFIVSLFLLKALIQFSAKFFNERIVAEFEEELRNDLYHRTLETQWSYLMNQKVGYLERILLFDIQQSASIISQVNSGLLMITSILMYALVAFNISASITLLTLAIGVILFWVFKPFFYRARKLAASIGETYREASHHVTEHIIGAKVAKANGIEYALSELARKYFRRLRDARVKTALYSNIAGNLTEPIGFLFVAIVFLMTFKHPAFNIAAFAVVVYLIQKMFSFIQSMQGQIQGLGELLPYFETTVRYREQIIQNHEAIKGTKPFTYAKTLSFRNVSFTYNKREPVFHDISFSIPRGAIVAITGPSGMGKTTLADLILRLLEPTNGTLVLDGVPLQEISIAEWRKNVAYVPQEIFLLNGSIEDNIRYFNASLSTQDIEMAARMANIYDTIMALPGGFDEPVGERGLRLSGGQRQRIVLARALARRPQILILDEPTSALDKESEQLILQALQQHRGKITIITIAHGSAFTDFADYRIVVDNGTIIANA</sequence>
<evidence type="ECO:0000256" key="4">
    <source>
        <dbReference type="ARBA" id="ARBA00022692"/>
    </source>
</evidence>
<keyword evidence="3" id="KW-1003">Cell membrane</keyword>
<dbReference type="InterPro" id="IPR039421">
    <property type="entry name" value="Type_1_exporter"/>
</dbReference>
<feature type="transmembrane region" description="Helical" evidence="9">
    <location>
        <begin position="180"/>
        <end position="199"/>
    </location>
</feature>
<dbReference type="GO" id="GO:0005886">
    <property type="term" value="C:plasma membrane"/>
    <property type="evidence" value="ECO:0007669"/>
    <property type="project" value="UniProtKB-SubCell"/>
</dbReference>
<keyword evidence="2" id="KW-0813">Transport</keyword>
<evidence type="ECO:0008006" key="14">
    <source>
        <dbReference type="Google" id="ProtNLM"/>
    </source>
</evidence>
<dbReference type="AlphaFoldDB" id="A0A1F8GX75"/>
<evidence type="ECO:0000313" key="13">
    <source>
        <dbReference type="Proteomes" id="UP000179047"/>
    </source>
</evidence>
<feature type="transmembrane region" description="Helical" evidence="9">
    <location>
        <begin position="26"/>
        <end position="52"/>
    </location>
</feature>
<dbReference type="GO" id="GO:0016887">
    <property type="term" value="F:ATP hydrolysis activity"/>
    <property type="evidence" value="ECO:0007669"/>
    <property type="project" value="InterPro"/>
</dbReference>
<dbReference type="InterPro" id="IPR017871">
    <property type="entry name" value="ABC_transporter-like_CS"/>
</dbReference>
<name>A0A1F8GX75_9BACT</name>
<dbReference type="GO" id="GO:0005524">
    <property type="term" value="F:ATP binding"/>
    <property type="evidence" value="ECO:0007669"/>
    <property type="project" value="UniProtKB-KW"/>
</dbReference>
<feature type="transmembrane region" description="Helical" evidence="9">
    <location>
        <begin position="262"/>
        <end position="286"/>
    </location>
</feature>
<evidence type="ECO:0000256" key="9">
    <source>
        <dbReference type="SAM" id="Phobius"/>
    </source>
</evidence>
<dbReference type="PROSITE" id="PS00211">
    <property type="entry name" value="ABC_TRANSPORTER_1"/>
    <property type="match status" value="1"/>
</dbReference>
<evidence type="ECO:0000259" key="10">
    <source>
        <dbReference type="PROSITE" id="PS50893"/>
    </source>
</evidence>
<evidence type="ECO:0000256" key="8">
    <source>
        <dbReference type="ARBA" id="ARBA00023136"/>
    </source>
</evidence>
<dbReference type="SMART" id="SM00382">
    <property type="entry name" value="AAA"/>
    <property type="match status" value="1"/>
</dbReference>
<dbReference type="GO" id="GO:0015421">
    <property type="term" value="F:ABC-type oligopeptide transporter activity"/>
    <property type="evidence" value="ECO:0007669"/>
    <property type="project" value="TreeGrafter"/>
</dbReference>
<keyword evidence="4 9" id="KW-0812">Transmembrane</keyword>
<proteinExistence type="predicted"/>
<evidence type="ECO:0000256" key="6">
    <source>
        <dbReference type="ARBA" id="ARBA00022840"/>
    </source>
</evidence>
<keyword evidence="8 9" id="KW-0472">Membrane</keyword>
<keyword evidence="5" id="KW-0547">Nucleotide-binding</keyword>
<dbReference type="Gene3D" id="3.40.50.300">
    <property type="entry name" value="P-loop containing nucleotide triphosphate hydrolases"/>
    <property type="match status" value="1"/>
</dbReference>
<evidence type="ECO:0000256" key="7">
    <source>
        <dbReference type="ARBA" id="ARBA00022989"/>
    </source>
</evidence>
<protein>
    <recommendedName>
        <fullName evidence="14">ABC transporter ATP-binding protein</fullName>
    </recommendedName>
</protein>
<dbReference type="SUPFAM" id="SSF90123">
    <property type="entry name" value="ABC transporter transmembrane region"/>
    <property type="match status" value="1"/>
</dbReference>
<evidence type="ECO:0000256" key="5">
    <source>
        <dbReference type="ARBA" id="ARBA00022741"/>
    </source>
</evidence>
<dbReference type="Pfam" id="PF00664">
    <property type="entry name" value="ABC_membrane"/>
    <property type="match status" value="1"/>
</dbReference>
<keyword evidence="7 9" id="KW-1133">Transmembrane helix</keyword>
<accession>A0A1F8GX75</accession>
<evidence type="ECO:0000256" key="1">
    <source>
        <dbReference type="ARBA" id="ARBA00004651"/>
    </source>
</evidence>
<evidence type="ECO:0000256" key="3">
    <source>
        <dbReference type="ARBA" id="ARBA00022475"/>
    </source>
</evidence>
<dbReference type="Gene3D" id="1.20.1560.10">
    <property type="entry name" value="ABC transporter type 1, transmembrane domain"/>
    <property type="match status" value="1"/>
</dbReference>
<dbReference type="InterPro" id="IPR036640">
    <property type="entry name" value="ABC1_TM_sf"/>
</dbReference>
<dbReference type="SUPFAM" id="SSF52540">
    <property type="entry name" value="P-loop containing nucleoside triphosphate hydrolases"/>
    <property type="match status" value="1"/>
</dbReference>
<dbReference type="PROSITE" id="PS50929">
    <property type="entry name" value="ABC_TM1F"/>
    <property type="match status" value="1"/>
</dbReference>
<organism evidence="12 13">
    <name type="scientific">Candidatus Yanofskybacteria bacterium RIFCSPLOWO2_01_FULL_49_25</name>
    <dbReference type="NCBI Taxonomy" id="1802701"/>
    <lineage>
        <taxon>Bacteria</taxon>
        <taxon>Candidatus Yanofskyibacteriota</taxon>
    </lineage>
</organism>
<dbReference type="EMBL" id="MGKP01000001">
    <property type="protein sequence ID" value="OGN30003.1"/>
    <property type="molecule type" value="Genomic_DNA"/>
</dbReference>
<dbReference type="Pfam" id="PF00005">
    <property type="entry name" value="ABC_tran"/>
    <property type="match status" value="1"/>
</dbReference>
<dbReference type="PANTHER" id="PTHR43394:SF1">
    <property type="entry name" value="ATP-BINDING CASSETTE SUB-FAMILY B MEMBER 10, MITOCHONDRIAL"/>
    <property type="match status" value="1"/>
</dbReference>
<comment type="caution">
    <text evidence="12">The sequence shown here is derived from an EMBL/GenBank/DDBJ whole genome shotgun (WGS) entry which is preliminary data.</text>
</comment>
<reference evidence="12 13" key="1">
    <citation type="journal article" date="2016" name="Nat. Commun.">
        <title>Thousands of microbial genomes shed light on interconnected biogeochemical processes in an aquifer system.</title>
        <authorList>
            <person name="Anantharaman K."/>
            <person name="Brown C.T."/>
            <person name="Hug L.A."/>
            <person name="Sharon I."/>
            <person name="Castelle C.J."/>
            <person name="Probst A.J."/>
            <person name="Thomas B.C."/>
            <person name="Singh A."/>
            <person name="Wilkins M.J."/>
            <person name="Karaoz U."/>
            <person name="Brodie E.L."/>
            <person name="Williams K.H."/>
            <person name="Hubbard S.S."/>
            <person name="Banfield J.F."/>
        </authorList>
    </citation>
    <scope>NUCLEOTIDE SEQUENCE [LARGE SCALE GENOMIC DNA]</scope>
</reference>
<dbReference type="STRING" id="1802701.A3A33_01620"/>
<comment type="subcellular location">
    <subcellularLocation>
        <location evidence="1">Cell membrane</location>
        <topology evidence="1">Multi-pass membrane protein</topology>
    </subcellularLocation>
</comment>
<dbReference type="InterPro" id="IPR011527">
    <property type="entry name" value="ABC1_TM_dom"/>
</dbReference>
<feature type="domain" description="ABC transporter" evidence="10">
    <location>
        <begin position="358"/>
        <end position="574"/>
    </location>
</feature>
<dbReference type="PANTHER" id="PTHR43394">
    <property type="entry name" value="ATP-DEPENDENT PERMEASE MDL1, MITOCHONDRIAL"/>
    <property type="match status" value="1"/>
</dbReference>